<protein>
    <submittedName>
        <fullName evidence="1">Uncharacterized protein</fullName>
    </submittedName>
</protein>
<evidence type="ECO:0000313" key="2">
    <source>
        <dbReference type="Proteomes" id="UP001150925"/>
    </source>
</evidence>
<proteinExistence type="predicted"/>
<comment type="caution">
    <text evidence="1">The sequence shown here is derived from an EMBL/GenBank/DDBJ whole genome shotgun (WGS) entry which is preliminary data.</text>
</comment>
<gene>
    <name evidence="1" type="ORF">IWQ62_006298</name>
</gene>
<reference evidence="1" key="1">
    <citation type="submission" date="2022-07" db="EMBL/GenBank/DDBJ databases">
        <title>Phylogenomic reconstructions and comparative analyses of Kickxellomycotina fungi.</title>
        <authorList>
            <person name="Reynolds N.K."/>
            <person name="Stajich J.E."/>
            <person name="Barry K."/>
            <person name="Grigoriev I.V."/>
            <person name="Crous P."/>
            <person name="Smith M.E."/>
        </authorList>
    </citation>
    <scope>NUCLEOTIDE SEQUENCE</scope>
    <source>
        <strain evidence="1">RSA 1196</strain>
    </source>
</reference>
<evidence type="ECO:0000313" key="1">
    <source>
        <dbReference type="EMBL" id="KAJ1952106.1"/>
    </source>
</evidence>
<dbReference type="AlphaFoldDB" id="A0A9W8AGY7"/>
<dbReference type="EMBL" id="JANBPY010003310">
    <property type="protein sequence ID" value="KAJ1952106.1"/>
    <property type="molecule type" value="Genomic_DNA"/>
</dbReference>
<keyword evidence="2" id="KW-1185">Reference proteome</keyword>
<organism evidence="1 2">
    <name type="scientific">Dispira parvispora</name>
    <dbReference type="NCBI Taxonomy" id="1520584"/>
    <lineage>
        <taxon>Eukaryota</taxon>
        <taxon>Fungi</taxon>
        <taxon>Fungi incertae sedis</taxon>
        <taxon>Zoopagomycota</taxon>
        <taxon>Kickxellomycotina</taxon>
        <taxon>Dimargaritomycetes</taxon>
        <taxon>Dimargaritales</taxon>
        <taxon>Dimargaritaceae</taxon>
        <taxon>Dispira</taxon>
    </lineage>
</organism>
<dbReference type="Proteomes" id="UP001150925">
    <property type="component" value="Unassembled WGS sequence"/>
</dbReference>
<name>A0A9W8AGY7_9FUNG</name>
<sequence>MSMKNAQGVYFEDEKQWYHQAKLQNYPKIDGCYEPANGPQTVNGIDLKPFTSIVTKSYDKDTKLFIKELEGKKVDNGAEHNGCVQVVDNDTEDSDLGMYISTAERKRKYFKGLGMVTVTEKDDCDVRRYKLE</sequence>
<dbReference type="OrthoDB" id="5985073at2759"/>
<accession>A0A9W8AGY7</accession>